<evidence type="ECO:0000313" key="2">
    <source>
        <dbReference type="EMBL" id="HEC78139.1"/>
    </source>
</evidence>
<gene>
    <name evidence="2" type="ORF">ENI34_03230</name>
</gene>
<evidence type="ECO:0000313" key="3">
    <source>
        <dbReference type="Proteomes" id="UP000885826"/>
    </source>
</evidence>
<sequence>MGETESGRNGEREKRRIKAFRISEFGFGKEQDVGSVSKGRFFASLRMTREKEEKRRMGEGSCAGRMTGRSGVSAIRY</sequence>
<protein>
    <submittedName>
        <fullName evidence="2">Uncharacterized protein</fullName>
    </submittedName>
</protein>
<dbReference type="Proteomes" id="UP000885826">
    <property type="component" value="Unassembled WGS sequence"/>
</dbReference>
<accession>A0A9C9ELL8</accession>
<dbReference type="EMBL" id="DRIG01000035">
    <property type="protein sequence ID" value="HEC78139.1"/>
    <property type="molecule type" value="Genomic_DNA"/>
</dbReference>
<evidence type="ECO:0000256" key="1">
    <source>
        <dbReference type="SAM" id="MobiDB-lite"/>
    </source>
</evidence>
<proteinExistence type="predicted"/>
<reference evidence="2" key="1">
    <citation type="journal article" date="2020" name="mSystems">
        <title>Genome- and Community-Level Interaction Insights into Carbon Utilization and Element Cycling Functions of Hydrothermarchaeota in Hydrothermal Sediment.</title>
        <authorList>
            <person name="Zhou Z."/>
            <person name="Liu Y."/>
            <person name="Xu W."/>
            <person name="Pan J."/>
            <person name="Luo Z.H."/>
            <person name="Li M."/>
        </authorList>
    </citation>
    <scope>NUCLEOTIDE SEQUENCE</scope>
    <source>
        <strain evidence="2">HyVt-388</strain>
    </source>
</reference>
<comment type="caution">
    <text evidence="2">The sequence shown here is derived from an EMBL/GenBank/DDBJ whole genome shotgun (WGS) entry which is preliminary data.</text>
</comment>
<organism evidence="2 3">
    <name type="scientific">candidate division WOR-3 bacterium</name>
    <dbReference type="NCBI Taxonomy" id="2052148"/>
    <lineage>
        <taxon>Bacteria</taxon>
        <taxon>Bacteria division WOR-3</taxon>
    </lineage>
</organism>
<feature type="region of interest" description="Disordered" evidence="1">
    <location>
        <begin position="50"/>
        <end position="77"/>
    </location>
</feature>
<dbReference type="AlphaFoldDB" id="A0A9C9ELL8"/>
<name>A0A9C9ELL8_UNCW3</name>